<dbReference type="InterPro" id="IPR001352">
    <property type="entry name" value="RNase_HII/HIII"/>
</dbReference>
<evidence type="ECO:0000256" key="12">
    <source>
        <dbReference type="ARBA" id="ARBA00022801"/>
    </source>
</evidence>
<keyword evidence="13 14" id="KW-0464">Manganese</keyword>
<evidence type="ECO:0000256" key="10">
    <source>
        <dbReference type="ARBA" id="ARBA00022723"/>
    </source>
</evidence>
<dbReference type="GO" id="GO:0006298">
    <property type="term" value="P:mismatch repair"/>
    <property type="evidence" value="ECO:0007669"/>
    <property type="project" value="TreeGrafter"/>
</dbReference>
<evidence type="ECO:0000313" key="19">
    <source>
        <dbReference type="Proteomes" id="UP000321183"/>
    </source>
</evidence>
<keyword evidence="8 14" id="KW-0963">Cytoplasm</keyword>
<dbReference type="SUPFAM" id="SSF53098">
    <property type="entry name" value="Ribonuclease H-like"/>
    <property type="match status" value="1"/>
</dbReference>
<dbReference type="GO" id="GO:0043137">
    <property type="term" value="P:DNA replication, removal of RNA primer"/>
    <property type="evidence" value="ECO:0007669"/>
    <property type="project" value="TreeGrafter"/>
</dbReference>
<dbReference type="EC" id="3.1.26.4" evidence="6 14"/>
<name>A0A510GII9_9RICK</name>
<protein>
    <recommendedName>
        <fullName evidence="7 14">Ribonuclease HII</fullName>
        <shortName evidence="14">RNase HII</shortName>
        <ecNumber evidence="6 14">3.1.26.4</ecNumber>
    </recommendedName>
</protein>
<evidence type="ECO:0000256" key="1">
    <source>
        <dbReference type="ARBA" id="ARBA00000077"/>
    </source>
</evidence>
<dbReference type="Proteomes" id="UP000321183">
    <property type="component" value="Chromosome"/>
</dbReference>
<dbReference type="InterPro" id="IPR022898">
    <property type="entry name" value="RNase_HII"/>
</dbReference>
<evidence type="ECO:0000256" key="4">
    <source>
        <dbReference type="ARBA" id="ARBA00004496"/>
    </source>
</evidence>
<comment type="subcellular location">
    <subcellularLocation>
        <location evidence="4 14">Cytoplasm</location>
    </subcellularLocation>
</comment>
<comment type="cofactor">
    <cofactor evidence="2">
        <name>Mg(2+)</name>
        <dbReference type="ChEBI" id="CHEBI:18420"/>
    </cofactor>
</comment>
<dbReference type="EMBL" id="AP019563">
    <property type="protein sequence ID" value="BBJ31221.1"/>
    <property type="molecule type" value="Genomic_DNA"/>
</dbReference>
<comment type="similarity">
    <text evidence="5 14 16">Belongs to the RNase HII family.</text>
</comment>
<dbReference type="GO" id="GO:0003723">
    <property type="term" value="F:RNA binding"/>
    <property type="evidence" value="ECO:0007669"/>
    <property type="project" value="UniProtKB-UniRule"/>
</dbReference>
<organism evidence="18 19">
    <name type="scientific">Rickettsia asiatica</name>
    <dbReference type="NCBI Taxonomy" id="238800"/>
    <lineage>
        <taxon>Bacteria</taxon>
        <taxon>Pseudomonadati</taxon>
        <taxon>Pseudomonadota</taxon>
        <taxon>Alphaproteobacteria</taxon>
        <taxon>Rickettsiales</taxon>
        <taxon>Rickettsiaceae</taxon>
        <taxon>Rickettsieae</taxon>
        <taxon>Rickettsia</taxon>
        <taxon>spotted fever group</taxon>
    </lineage>
</organism>
<keyword evidence="10 14" id="KW-0479">Metal-binding</keyword>
<accession>A0A510GII9</accession>
<dbReference type="Gene3D" id="3.30.420.10">
    <property type="entry name" value="Ribonuclease H-like superfamily/Ribonuclease H"/>
    <property type="match status" value="1"/>
</dbReference>
<evidence type="ECO:0000256" key="7">
    <source>
        <dbReference type="ARBA" id="ARBA00019179"/>
    </source>
</evidence>
<evidence type="ECO:0000256" key="9">
    <source>
        <dbReference type="ARBA" id="ARBA00022722"/>
    </source>
</evidence>
<dbReference type="Pfam" id="PF01351">
    <property type="entry name" value="RNase_HII"/>
    <property type="match status" value="1"/>
</dbReference>
<evidence type="ECO:0000256" key="13">
    <source>
        <dbReference type="ARBA" id="ARBA00023211"/>
    </source>
</evidence>
<keyword evidence="9 14" id="KW-0540">Nuclease</keyword>
<evidence type="ECO:0000256" key="6">
    <source>
        <dbReference type="ARBA" id="ARBA00012180"/>
    </source>
</evidence>
<sequence>MEVDLLHFEKKYQEYVVAGIDEAGRGPLAGPVVASAVIIDNANIITGIKDSKKLSKKKRELLYEQITSNYVWSTAIISHTEIDEINILEATKKACSIAAANLTTKPEKVLVDGNMQFKDARFVSIVNGDNLSLSIAAASIIAKVTRDRLMLDLSTEFPQYLWHKNSGYGTKEHIEAINTHGLSPYHRKSFRCC</sequence>
<comment type="catalytic activity">
    <reaction evidence="1 14 15 16">
        <text>Endonucleolytic cleavage to 5'-phosphomonoester.</text>
        <dbReference type="EC" id="3.1.26.4"/>
    </reaction>
</comment>
<keyword evidence="19" id="KW-1185">Reference proteome</keyword>
<proteinExistence type="inferred from homology"/>
<dbReference type="PROSITE" id="PS51975">
    <property type="entry name" value="RNASE_H_2"/>
    <property type="match status" value="1"/>
</dbReference>
<feature type="binding site" evidence="14 15">
    <location>
        <position position="22"/>
    </location>
    <ligand>
        <name>a divalent metal cation</name>
        <dbReference type="ChEBI" id="CHEBI:60240"/>
    </ligand>
</feature>
<feature type="binding site" evidence="14 15">
    <location>
        <position position="21"/>
    </location>
    <ligand>
        <name>a divalent metal cation</name>
        <dbReference type="ChEBI" id="CHEBI:60240"/>
    </ligand>
</feature>
<dbReference type="PANTHER" id="PTHR10954:SF18">
    <property type="entry name" value="RIBONUCLEASE HII"/>
    <property type="match status" value="1"/>
</dbReference>
<keyword evidence="12 14" id="KW-0378">Hydrolase</keyword>
<evidence type="ECO:0000256" key="15">
    <source>
        <dbReference type="PROSITE-ProRule" id="PRU01319"/>
    </source>
</evidence>
<dbReference type="AlphaFoldDB" id="A0A510GII9"/>
<dbReference type="NCBIfam" id="NF000595">
    <property type="entry name" value="PRK00015.1-3"/>
    <property type="match status" value="1"/>
</dbReference>
<reference evidence="18 19" key="1">
    <citation type="submission" date="2019-04" db="EMBL/GenBank/DDBJ databases">
        <title>Draft genome sequence of Rickettsia asiatica Maytaro1284.</title>
        <authorList>
            <person name="Thu M."/>
            <person name="Qiu Y."/>
            <person name="Nakao R."/>
        </authorList>
    </citation>
    <scope>NUCLEOTIDE SEQUENCE [LARGE SCALE GENOMIC DNA]</scope>
    <source>
        <strain evidence="18 19">Maytaro1284</strain>
    </source>
</reference>
<dbReference type="GO" id="GO:0005737">
    <property type="term" value="C:cytoplasm"/>
    <property type="evidence" value="ECO:0007669"/>
    <property type="project" value="UniProtKB-SubCell"/>
</dbReference>
<keyword evidence="11 14" id="KW-0255">Endonuclease</keyword>
<dbReference type="NCBIfam" id="NF000594">
    <property type="entry name" value="PRK00015.1-1"/>
    <property type="match status" value="1"/>
</dbReference>
<feature type="binding site" evidence="14 15">
    <location>
        <position position="112"/>
    </location>
    <ligand>
        <name>a divalent metal cation</name>
        <dbReference type="ChEBI" id="CHEBI:60240"/>
    </ligand>
</feature>
<dbReference type="InterPro" id="IPR012337">
    <property type="entry name" value="RNaseH-like_sf"/>
</dbReference>
<evidence type="ECO:0000256" key="5">
    <source>
        <dbReference type="ARBA" id="ARBA00007383"/>
    </source>
</evidence>
<dbReference type="GO" id="GO:0032299">
    <property type="term" value="C:ribonuclease H2 complex"/>
    <property type="evidence" value="ECO:0007669"/>
    <property type="project" value="TreeGrafter"/>
</dbReference>
<dbReference type="KEGG" id="ras:RAS_03300"/>
<evidence type="ECO:0000256" key="8">
    <source>
        <dbReference type="ARBA" id="ARBA00022490"/>
    </source>
</evidence>
<evidence type="ECO:0000256" key="2">
    <source>
        <dbReference type="ARBA" id="ARBA00001946"/>
    </source>
</evidence>
<dbReference type="CDD" id="cd07182">
    <property type="entry name" value="RNase_HII_bacteria_HII_like"/>
    <property type="match status" value="1"/>
</dbReference>
<evidence type="ECO:0000313" key="18">
    <source>
        <dbReference type="EMBL" id="BBJ31221.1"/>
    </source>
</evidence>
<dbReference type="HAMAP" id="MF_00052_B">
    <property type="entry name" value="RNase_HII_B"/>
    <property type="match status" value="1"/>
</dbReference>
<dbReference type="PANTHER" id="PTHR10954">
    <property type="entry name" value="RIBONUCLEASE H2 SUBUNIT A"/>
    <property type="match status" value="1"/>
</dbReference>
<comment type="cofactor">
    <cofactor evidence="14 15">
        <name>Mn(2+)</name>
        <dbReference type="ChEBI" id="CHEBI:29035"/>
    </cofactor>
    <cofactor evidence="14 15">
        <name>Mg(2+)</name>
        <dbReference type="ChEBI" id="CHEBI:18420"/>
    </cofactor>
    <text evidence="14 15">Manganese or magnesium. Binds 1 divalent metal ion per monomer in the absence of substrate. May bind a second metal ion after substrate binding.</text>
</comment>
<dbReference type="RefSeq" id="WP_010423658.1">
    <property type="nucleotide sequence ID" value="NZ_AP019563.1"/>
</dbReference>
<feature type="domain" description="RNase H type-2" evidence="17">
    <location>
        <begin position="15"/>
        <end position="193"/>
    </location>
</feature>
<evidence type="ECO:0000256" key="11">
    <source>
        <dbReference type="ARBA" id="ARBA00022759"/>
    </source>
</evidence>
<evidence type="ECO:0000256" key="3">
    <source>
        <dbReference type="ARBA" id="ARBA00004065"/>
    </source>
</evidence>
<evidence type="ECO:0000256" key="16">
    <source>
        <dbReference type="RuleBase" id="RU003515"/>
    </source>
</evidence>
<dbReference type="InterPro" id="IPR024567">
    <property type="entry name" value="RNase_HII/HIII_dom"/>
</dbReference>
<dbReference type="InterPro" id="IPR036397">
    <property type="entry name" value="RNaseH_sf"/>
</dbReference>
<evidence type="ECO:0000256" key="14">
    <source>
        <dbReference type="HAMAP-Rule" id="MF_00052"/>
    </source>
</evidence>
<gene>
    <name evidence="14 18" type="primary">rnhB</name>
    <name evidence="18" type="ORF">RAS_03300</name>
</gene>
<dbReference type="GO" id="GO:0030145">
    <property type="term" value="F:manganese ion binding"/>
    <property type="evidence" value="ECO:0007669"/>
    <property type="project" value="UniProtKB-UniRule"/>
</dbReference>
<dbReference type="GO" id="GO:0004523">
    <property type="term" value="F:RNA-DNA hybrid ribonuclease activity"/>
    <property type="evidence" value="ECO:0007669"/>
    <property type="project" value="UniProtKB-UniRule"/>
</dbReference>
<evidence type="ECO:0000259" key="17">
    <source>
        <dbReference type="PROSITE" id="PS51975"/>
    </source>
</evidence>
<comment type="function">
    <text evidence="3 14 16">Endonuclease that specifically degrades the RNA of RNA-DNA hybrids.</text>
</comment>